<keyword evidence="6" id="KW-1133">Transmembrane helix</keyword>
<evidence type="ECO:0000256" key="3">
    <source>
        <dbReference type="ARBA" id="ARBA00023295"/>
    </source>
</evidence>
<keyword evidence="6" id="KW-0472">Membrane</keyword>
<dbReference type="PANTHER" id="PTHR40079:SF4">
    <property type="entry name" value="GH26 DOMAIN-CONTAINING PROTEIN-RELATED"/>
    <property type="match status" value="1"/>
</dbReference>
<evidence type="ECO:0000313" key="8">
    <source>
        <dbReference type="EMBL" id="GAA4288134.1"/>
    </source>
</evidence>
<evidence type="ECO:0000313" key="9">
    <source>
        <dbReference type="Proteomes" id="UP001499841"/>
    </source>
</evidence>
<feature type="compositionally biased region" description="Basic and acidic residues" evidence="5">
    <location>
        <begin position="275"/>
        <end position="292"/>
    </location>
</feature>
<dbReference type="EMBL" id="BAABBA010000011">
    <property type="protein sequence ID" value="GAA4288134.1"/>
    <property type="molecule type" value="Genomic_DNA"/>
</dbReference>
<reference evidence="9" key="1">
    <citation type="journal article" date="2019" name="Int. J. Syst. Evol. Microbiol.">
        <title>The Global Catalogue of Microorganisms (GCM) 10K type strain sequencing project: providing services to taxonomists for standard genome sequencing and annotation.</title>
        <authorList>
            <consortium name="The Broad Institute Genomics Platform"/>
            <consortium name="The Broad Institute Genome Sequencing Center for Infectious Disease"/>
            <person name="Wu L."/>
            <person name="Ma J."/>
        </authorList>
    </citation>
    <scope>NUCLEOTIDE SEQUENCE [LARGE SCALE GENOMIC DNA]</scope>
    <source>
        <strain evidence="9">JCM 17459</strain>
    </source>
</reference>
<feature type="region of interest" description="Disordered" evidence="5">
    <location>
        <begin position="611"/>
        <end position="756"/>
    </location>
</feature>
<dbReference type="PROSITE" id="PS51764">
    <property type="entry name" value="GH26"/>
    <property type="match status" value="1"/>
</dbReference>
<feature type="domain" description="GH26" evidence="7">
    <location>
        <begin position="303"/>
        <end position="606"/>
    </location>
</feature>
<evidence type="ECO:0000256" key="5">
    <source>
        <dbReference type="SAM" id="MobiDB-lite"/>
    </source>
</evidence>
<evidence type="ECO:0000256" key="1">
    <source>
        <dbReference type="ARBA" id="ARBA00007754"/>
    </source>
</evidence>
<keyword evidence="9" id="KW-1185">Reference proteome</keyword>
<keyword evidence="3 4" id="KW-0326">Glycosidase</keyword>
<evidence type="ECO:0000259" key="7">
    <source>
        <dbReference type="PROSITE" id="PS51764"/>
    </source>
</evidence>
<keyword evidence="6" id="KW-0812">Transmembrane</keyword>
<protein>
    <recommendedName>
        <fullName evidence="7">GH26 domain-containing protein</fullName>
    </recommendedName>
</protein>
<dbReference type="Gene3D" id="3.20.20.80">
    <property type="entry name" value="Glycosidases"/>
    <property type="match status" value="1"/>
</dbReference>
<name>A0ABP8EVW9_9MICO</name>
<keyword evidence="2 4" id="KW-0378">Hydrolase</keyword>
<feature type="transmembrane region" description="Helical" evidence="6">
    <location>
        <begin position="34"/>
        <end position="53"/>
    </location>
</feature>
<dbReference type="InterPro" id="IPR017853">
    <property type="entry name" value="GH"/>
</dbReference>
<feature type="compositionally biased region" description="Low complexity" evidence="5">
    <location>
        <begin position="657"/>
        <end position="667"/>
    </location>
</feature>
<dbReference type="PANTHER" id="PTHR40079">
    <property type="entry name" value="MANNAN ENDO-1,4-BETA-MANNOSIDASE E-RELATED"/>
    <property type="match status" value="1"/>
</dbReference>
<gene>
    <name evidence="8" type="ORF">GCM10022262_24940</name>
</gene>
<feature type="active site" description="Proton donor" evidence="4">
    <location>
        <position position="432"/>
    </location>
</feature>
<feature type="active site" description="Nucleophile" evidence="4">
    <location>
        <position position="542"/>
    </location>
</feature>
<accession>A0ABP8EVW9</accession>
<dbReference type="Pfam" id="PF02156">
    <property type="entry name" value="Glyco_hydro_26"/>
    <property type="match status" value="1"/>
</dbReference>
<feature type="region of interest" description="Disordered" evidence="5">
    <location>
        <begin position="264"/>
        <end position="308"/>
    </location>
</feature>
<dbReference type="Proteomes" id="UP001499841">
    <property type="component" value="Unassembled WGS sequence"/>
</dbReference>
<dbReference type="InterPro" id="IPR000805">
    <property type="entry name" value="Glyco_hydro_26"/>
</dbReference>
<feature type="compositionally biased region" description="Low complexity" evidence="5">
    <location>
        <begin position="681"/>
        <end position="719"/>
    </location>
</feature>
<evidence type="ECO:0000256" key="2">
    <source>
        <dbReference type="ARBA" id="ARBA00022801"/>
    </source>
</evidence>
<proteinExistence type="inferred from homology"/>
<organism evidence="8 9">
    <name type="scientific">Georgenia daeguensis</name>
    <dbReference type="NCBI Taxonomy" id="908355"/>
    <lineage>
        <taxon>Bacteria</taxon>
        <taxon>Bacillati</taxon>
        <taxon>Actinomycetota</taxon>
        <taxon>Actinomycetes</taxon>
        <taxon>Micrococcales</taxon>
        <taxon>Bogoriellaceae</taxon>
        <taxon>Georgenia</taxon>
    </lineage>
</organism>
<evidence type="ECO:0000256" key="6">
    <source>
        <dbReference type="SAM" id="Phobius"/>
    </source>
</evidence>
<dbReference type="InterPro" id="IPR022790">
    <property type="entry name" value="GH26_dom"/>
</dbReference>
<sequence length="756" mass="79268">MSDHTLKRNPWAGPADAFGAAVAAAGATSLRTRLIALGLVAALLATSLVVWGTPSLRTTLAQPVSDAVQALGAPPAAAATQDRADEQQAARRAKTRSTLTELAAALTAADRETASQLARTVLETALDDPMLDEMLAGISLTRDQLWQIASVGSARPFEELLVEAGYTEGGPGGSAARSAGGQSADGGNGPGADGSSGGSGASGDVGGAGAPGSGGSGTVGPAGADSTEHQQPVGRSGAKDPEEPRCWHYTWQQDAQAVYLQDLEDPYGLDGNPGPRDDDGIACRDLPDDPDRAPSQPQGQFVPTAPSADELLSPSQQYFGMFTEESPYFFGEVDEVAATLQHMPSSVTYFAGWDQDFRADAATSAWTRNMLPIVSWEARPNETNMGPDSSNAVNEEYQLADIIAGNHDDYLRRYAADVAEFGLPVGIRMMHEMNGHWYPWSEQTNGNKPGEYVAAWRHVHDIFTDAGAENVLWFWSPNTIEFPQAQPLEELYPGDEYVDVVGLSGYYRKVIEGKEASFENTYGRSVAGLRAVAPGKPIFLTEVGATETGGKKAEWVTSFFEALRQNPDIIGFTWFQREVTAIPIGESEPVTNDWRLTSSPEVTLVAQHGLRNGNFSEGAPEQPKTELPPLPSEGAEPTEEPTEAPEPTEEPTEAPTDEPAAGTAEEPSPGATEDPTAEITGEPAPEGSGATAEATAEPAPEPSPAASEEPTGQAPESSDSGGGTSEGPADSPQTAASATEEPAVAPRELATAGSTP</sequence>
<comment type="caution">
    <text evidence="8">The sequence shown here is derived from an EMBL/GenBank/DDBJ whole genome shotgun (WGS) entry which is preliminary data.</text>
</comment>
<dbReference type="RefSeq" id="WP_345041655.1">
    <property type="nucleotide sequence ID" value="NZ_BAABBA010000011.1"/>
</dbReference>
<evidence type="ECO:0000256" key="4">
    <source>
        <dbReference type="PROSITE-ProRule" id="PRU01100"/>
    </source>
</evidence>
<dbReference type="SUPFAM" id="SSF51445">
    <property type="entry name" value="(Trans)glycosidases"/>
    <property type="match status" value="1"/>
</dbReference>
<feature type="region of interest" description="Disordered" evidence="5">
    <location>
        <begin position="168"/>
        <end position="244"/>
    </location>
</feature>
<comment type="similarity">
    <text evidence="1 4">Belongs to the glycosyl hydrolase 26 family.</text>
</comment>
<feature type="compositionally biased region" description="Acidic residues" evidence="5">
    <location>
        <begin position="636"/>
        <end position="656"/>
    </location>
</feature>
<feature type="compositionally biased region" description="Gly residues" evidence="5">
    <location>
        <begin position="183"/>
        <end position="220"/>
    </location>
</feature>